<proteinExistence type="predicted"/>
<dbReference type="AlphaFoldDB" id="A0A1U7CNT7"/>
<keyword evidence="16" id="KW-0575">Peroxidase</keyword>
<keyword evidence="9 16" id="KW-0560">Oxidoreductase</keyword>
<evidence type="ECO:0000256" key="9">
    <source>
        <dbReference type="ARBA" id="ARBA00023002"/>
    </source>
</evidence>
<evidence type="ECO:0000256" key="10">
    <source>
        <dbReference type="ARBA" id="ARBA00023004"/>
    </source>
</evidence>
<keyword evidence="3" id="KW-0813">Transport</keyword>
<feature type="region of interest" description="Disordered" evidence="14">
    <location>
        <begin position="404"/>
        <end position="438"/>
    </location>
</feature>
<sequence length="438" mass="47387">MQPLKRLWTLTVPGLLLLSGAVVVERAINASPLVATVQDEPNKPADEDPASPPEFFWQRSDPSLIQDEPLTVVVPKGLPPLTPKVVVPAHNPLTKGKYELGRQLYFDPRLSGNGEVSCATCHNPDKGWSDGGKVSTGIHGQTGNRSAPTVFNTAYGKSMFWDGRSPSLEGQAQGPIVNPIEMGMPKHENVVRKIREIPGYNQQFEKVFGTKPTLDGIAKAIATFERVAALSGNSKFDKYNGGENDALSESEKRGMVLFGLRLNADDEFAPGVELQKAKCTLCHVGANFTDEQYHNLGIGWNEEKQKFDDPGRWAPEPIGQKSDASLGAFKTPTVRNAALTGPYMHDGSLKTLEDVVEHYNKGGTPNPSLDVDMKPLKLTPQESADVVAFMKALTGEVKTTAELLPTLPSDADGKVPDPRAALSTPKKKAVQAEPHAAR</sequence>
<keyword evidence="5 13" id="KW-0479">Metal-binding</keyword>
<dbReference type="InterPro" id="IPR009056">
    <property type="entry name" value="Cyt_c-like_dom"/>
</dbReference>
<keyword evidence="4 13" id="KW-0349">Heme</keyword>
<accession>A0A1U7CNT7</accession>
<dbReference type="Pfam" id="PF03150">
    <property type="entry name" value="CCP_MauG"/>
    <property type="match status" value="1"/>
</dbReference>
<dbReference type="RefSeq" id="WP_076345351.1">
    <property type="nucleotide sequence ID" value="NZ_CP019082.1"/>
</dbReference>
<dbReference type="STRING" id="1387353.BSF38_02072"/>
<protein>
    <recommendedName>
        <fullName evidence="12">Methylamine utilization protein MauG</fullName>
    </recommendedName>
</protein>
<dbReference type="GO" id="GO:0046872">
    <property type="term" value="F:metal ion binding"/>
    <property type="evidence" value="ECO:0007669"/>
    <property type="project" value="UniProtKB-KW"/>
</dbReference>
<evidence type="ECO:0000256" key="11">
    <source>
        <dbReference type="ARBA" id="ARBA00058991"/>
    </source>
</evidence>
<dbReference type="EMBL" id="CP019082">
    <property type="protein sequence ID" value="APW60597.1"/>
    <property type="molecule type" value="Genomic_DNA"/>
</dbReference>
<evidence type="ECO:0000256" key="7">
    <source>
        <dbReference type="ARBA" id="ARBA00022764"/>
    </source>
</evidence>
<dbReference type="Proteomes" id="UP000186309">
    <property type="component" value="Chromosome"/>
</dbReference>
<keyword evidence="10 13" id="KW-0408">Iron</keyword>
<reference evidence="17" key="1">
    <citation type="submission" date="2016-12" db="EMBL/GenBank/DDBJ databases">
        <title>Comparative genomics of four Isosphaeraceae planctomycetes: a common pool of plasmids and glycoside hydrolase genes.</title>
        <authorList>
            <person name="Ivanova A."/>
        </authorList>
    </citation>
    <scope>NUCLEOTIDE SEQUENCE [LARGE SCALE GENOMIC DNA]</scope>
    <source>
        <strain evidence="17">PX4</strain>
    </source>
</reference>
<dbReference type="Gene3D" id="1.10.760.10">
    <property type="entry name" value="Cytochrome c-like domain"/>
    <property type="match status" value="2"/>
</dbReference>
<evidence type="ECO:0000259" key="15">
    <source>
        <dbReference type="PROSITE" id="PS51007"/>
    </source>
</evidence>
<dbReference type="OrthoDB" id="9772811at2"/>
<keyword evidence="17" id="KW-1185">Reference proteome</keyword>
<comment type="subcellular location">
    <subcellularLocation>
        <location evidence="1">Periplasm</location>
    </subcellularLocation>
</comment>
<keyword evidence="6" id="KW-0732">Signal</keyword>
<evidence type="ECO:0000256" key="13">
    <source>
        <dbReference type="PROSITE-ProRule" id="PRU00433"/>
    </source>
</evidence>
<evidence type="ECO:0000256" key="2">
    <source>
        <dbReference type="ARBA" id="ARBA00004856"/>
    </source>
</evidence>
<dbReference type="FunFam" id="1.10.760.10:FF:000019">
    <property type="entry name" value="Di-heme cytochrome C peroxidase"/>
    <property type="match status" value="1"/>
</dbReference>
<evidence type="ECO:0000256" key="14">
    <source>
        <dbReference type="SAM" id="MobiDB-lite"/>
    </source>
</evidence>
<evidence type="ECO:0000313" key="17">
    <source>
        <dbReference type="Proteomes" id="UP000186309"/>
    </source>
</evidence>
<dbReference type="GO" id="GO:0004130">
    <property type="term" value="F:cytochrome-c peroxidase activity"/>
    <property type="evidence" value="ECO:0007669"/>
    <property type="project" value="TreeGrafter"/>
</dbReference>
<keyword evidence="8" id="KW-0249">Electron transport</keyword>
<evidence type="ECO:0000256" key="3">
    <source>
        <dbReference type="ARBA" id="ARBA00022448"/>
    </source>
</evidence>
<dbReference type="InterPro" id="IPR051395">
    <property type="entry name" value="Cytochrome_c_Peroxidase/MauG"/>
</dbReference>
<dbReference type="PROSITE" id="PS51007">
    <property type="entry name" value="CYTC"/>
    <property type="match status" value="2"/>
</dbReference>
<evidence type="ECO:0000256" key="4">
    <source>
        <dbReference type="ARBA" id="ARBA00022617"/>
    </source>
</evidence>
<dbReference type="KEGG" id="pbor:BSF38_02072"/>
<dbReference type="PANTHER" id="PTHR30600:SF10">
    <property type="entry name" value="BLL6722 PROTEIN"/>
    <property type="match status" value="1"/>
</dbReference>
<evidence type="ECO:0000256" key="5">
    <source>
        <dbReference type="ARBA" id="ARBA00022723"/>
    </source>
</evidence>
<feature type="domain" description="Cytochrome c" evidence="15">
    <location>
        <begin position="96"/>
        <end position="228"/>
    </location>
</feature>
<dbReference type="InterPro" id="IPR036909">
    <property type="entry name" value="Cyt_c-like_dom_sf"/>
</dbReference>
<dbReference type="PANTHER" id="PTHR30600">
    <property type="entry name" value="CYTOCHROME C PEROXIDASE-RELATED"/>
    <property type="match status" value="1"/>
</dbReference>
<feature type="region of interest" description="Disordered" evidence="14">
    <location>
        <begin position="38"/>
        <end position="58"/>
    </location>
</feature>
<evidence type="ECO:0000256" key="12">
    <source>
        <dbReference type="ARBA" id="ARBA00073576"/>
    </source>
</evidence>
<evidence type="ECO:0000313" key="16">
    <source>
        <dbReference type="EMBL" id="APW60597.1"/>
    </source>
</evidence>
<comment type="pathway">
    <text evidence="2">One-carbon metabolism; methylamine degradation.</text>
</comment>
<feature type="domain" description="Cytochrome c" evidence="15">
    <location>
        <begin position="249"/>
        <end position="394"/>
    </location>
</feature>
<dbReference type="SUPFAM" id="SSF46626">
    <property type="entry name" value="Cytochrome c"/>
    <property type="match status" value="2"/>
</dbReference>
<keyword evidence="7" id="KW-0574">Periplasm</keyword>
<dbReference type="GO" id="GO:0009055">
    <property type="term" value="F:electron transfer activity"/>
    <property type="evidence" value="ECO:0007669"/>
    <property type="project" value="InterPro"/>
</dbReference>
<comment type="function">
    <text evidence="11">Involved in methylamine metabolism. Essential for the maturation of the beta subunit of MADH, presumably via a step in the biosynthesis of tryptophan tryptophylquinone (TTQ), the cofactor of MADH.</text>
</comment>
<dbReference type="GO" id="GO:0020037">
    <property type="term" value="F:heme binding"/>
    <property type="evidence" value="ECO:0007669"/>
    <property type="project" value="InterPro"/>
</dbReference>
<evidence type="ECO:0000256" key="1">
    <source>
        <dbReference type="ARBA" id="ARBA00004418"/>
    </source>
</evidence>
<gene>
    <name evidence="16" type="primary">ccp_2</name>
    <name evidence="16" type="ORF">BSF38_02072</name>
</gene>
<evidence type="ECO:0000256" key="8">
    <source>
        <dbReference type="ARBA" id="ARBA00022982"/>
    </source>
</evidence>
<evidence type="ECO:0000256" key="6">
    <source>
        <dbReference type="ARBA" id="ARBA00022729"/>
    </source>
</evidence>
<organism evidence="16 17">
    <name type="scientific">Paludisphaera borealis</name>
    <dbReference type="NCBI Taxonomy" id="1387353"/>
    <lineage>
        <taxon>Bacteria</taxon>
        <taxon>Pseudomonadati</taxon>
        <taxon>Planctomycetota</taxon>
        <taxon>Planctomycetia</taxon>
        <taxon>Isosphaerales</taxon>
        <taxon>Isosphaeraceae</taxon>
        <taxon>Paludisphaera</taxon>
    </lineage>
</organism>
<dbReference type="GO" id="GO:0042597">
    <property type="term" value="C:periplasmic space"/>
    <property type="evidence" value="ECO:0007669"/>
    <property type="project" value="UniProtKB-SubCell"/>
</dbReference>
<dbReference type="InterPro" id="IPR004852">
    <property type="entry name" value="Di-haem_cyt_c_peroxidsae"/>
</dbReference>
<name>A0A1U7CNT7_9BACT</name>